<dbReference type="EMBL" id="CP021121">
    <property type="protein sequence ID" value="ARQ68831.1"/>
    <property type="molecule type" value="Genomic_DNA"/>
</dbReference>
<feature type="compositionally biased region" description="Basic and acidic residues" evidence="5">
    <location>
        <begin position="16"/>
        <end position="25"/>
    </location>
</feature>
<gene>
    <name evidence="7" type="ORF">CAG99_08105</name>
</gene>
<proteinExistence type="inferred from homology"/>
<evidence type="ECO:0000259" key="6">
    <source>
        <dbReference type="Pfam" id="PF00501"/>
    </source>
</evidence>
<dbReference type="PANTHER" id="PTHR22754">
    <property type="entry name" value="DISCO-INTERACTING PROTEIN 2 DIP2 -RELATED"/>
    <property type="match status" value="1"/>
</dbReference>
<evidence type="ECO:0000313" key="7">
    <source>
        <dbReference type="EMBL" id="ARQ68831.1"/>
    </source>
</evidence>
<evidence type="ECO:0000256" key="4">
    <source>
        <dbReference type="ARBA" id="ARBA00023098"/>
    </source>
</evidence>
<dbReference type="GO" id="GO:0005886">
    <property type="term" value="C:plasma membrane"/>
    <property type="evidence" value="ECO:0007669"/>
    <property type="project" value="TreeGrafter"/>
</dbReference>
<dbReference type="InterPro" id="IPR045851">
    <property type="entry name" value="AMP-bd_C_sf"/>
</dbReference>
<evidence type="ECO:0000256" key="3">
    <source>
        <dbReference type="ARBA" id="ARBA00022832"/>
    </source>
</evidence>
<feature type="domain" description="AMP-dependent synthetase/ligase" evidence="6">
    <location>
        <begin position="39"/>
        <end position="426"/>
    </location>
</feature>
<accession>A0A1W7CVK5</accession>
<dbReference type="Gene3D" id="3.40.50.12780">
    <property type="entry name" value="N-terminal domain of ligase-like"/>
    <property type="match status" value="1"/>
</dbReference>
<keyword evidence="3" id="KW-0276">Fatty acid metabolism</keyword>
<feature type="region of interest" description="Disordered" evidence="5">
    <location>
        <begin position="1"/>
        <end position="25"/>
    </location>
</feature>
<evidence type="ECO:0000256" key="5">
    <source>
        <dbReference type="SAM" id="MobiDB-lite"/>
    </source>
</evidence>
<evidence type="ECO:0000256" key="1">
    <source>
        <dbReference type="ARBA" id="ARBA00006432"/>
    </source>
</evidence>
<dbReference type="GO" id="GO:0071766">
    <property type="term" value="P:Actinobacterium-type cell wall biogenesis"/>
    <property type="evidence" value="ECO:0007669"/>
    <property type="project" value="UniProtKB-ARBA"/>
</dbReference>
<dbReference type="GO" id="GO:0016874">
    <property type="term" value="F:ligase activity"/>
    <property type="evidence" value="ECO:0007669"/>
    <property type="project" value="UniProtKB-KW"/>
</dbReference>
<name>A0A1W7CVK5_9ACTN</name>
<organism evidence="7 8">
    <name type="scientific">Streptomyces marincola</name>
    <dbReference type="NCBI Taxonomy" id="2878388"/>
    <lineage>
        <taxon>Bacteria</taxon>
        <taxon>Bacillati</taxon>
        <taxon>Actinomycetota</taxon>
        <taxon>Actinomycetes</taxon>
        <taxon>Kitasatosporales</taxon>
        <taxon>Streptomycetaceae</taxon>
        <taxon>Streptomyces</taxon>
    </lineage>
</organism>
<dbReference type="GO" id="GO:0070566">
    <property type="term" value="F:adenylyltransferase activity"/>
    <property type="evidence" value="ECO:0007669"/>
    <property type="project" value="TreeGrafter"/>
</dbReference>
<dbReference type="Proteomes" id="UP000194218">
    <property type="component" value="Chromosome"/>
</dbReference>
<dbReference type="CDD" id="cd05931">
    <property type="entry name" value="FAAL"/>
    <property type="match status" value="1"/>
</dbReference>
<dbReference type="Pfam" id="PF00501">
    <property type="entry name" value="AMP-binding"/>
    <property type="match status" value="1"/>
</dbReference>
<dbReference type="Gene3D" id="3.30.300.30">
    <property type="match status" value="1"/>
</dbReference>
<evidence type="ECO:0000313" key="8">
    <source>
        <dbReference type="Proteomes" id="UP000194218"/>
    </source>
</evidence>
<dbReference type="GO" id="GO:0006633">
    <property type="term" value="P:fatty acid biosynthetic process"/>
    <property type="evidence" value="ECO:0007669"/>
    <property type="project" value="TreeGrafter"/>
</dbReference>
<reference evidence="7 8" key="1">
    <citation type="submission" date="2017-05" db="EMBL/GenBank/DDBJ databases">
        <title>Complete genome sequence of Streptomyces sp. SCSIO 03032 revealed the diverse biosynthetic pathways for its bioactive secondary metabolites.</title>
        <authorList>
            <person name="Ma L."/>
            <person name="Zhu Y."/>
            <person name="Zhang W."/>
            <person name="Zhang G."/>
            <person name="Tian X."/>
            <person name="Zhang S."/>
            <person name="Zhang C."/>
        </authorList>
    </citation>
    <scope>NUCLEOTIDE SEQUENCE [LARGE SCALE GENOMIC DNA]</scope>
    <source>
        <strain evidence="7 8">SCSIO 03032</strain>
    </source>
</reference>
<keyword evidence="4" id="KW-0443">Lipid metabolism</keyword>
<dbReference type="PROSITE" id="PS00455">
    <property type="entry name" value="AMP_BINDING"/>
    <property type="match status" value="1"/>
</dbReference>
<comment type="similarity">
    <text evidence="1">Belongs to the ATP-dependent AMP-binding enzyme family.</text>
</comment>
<keyword evidence="2" id="KW-0436">Ligase</keyword>
<dbReference type="SUPFAM" id="SSF56801">
    <property type="entry name" value="Acetyl-CoA synthetase-like"/>
    <property type="match status" value="1"/>
</dbReference>
<dbReference type="InterPro" id="IPR000873">
    <property type="entry name" value="AMP-dep_synth/lig_dom"/>
</dbReference>
<dbReference type="InterPro" id="IPR040097">
    <property type="entry name" value="FAAL/FAAC"/>
</dbReference>
<dbReference type="FunFam" id="3.40.50.12780:FF:000013">
    <property type="entry name" value="Long-chain-fatty-acid--AMP ligase FadD32"/>
    <property type="match status" value="1"/>
</dbReference>
<protein>
    <recommendedName>
        <fullName evidence="6">AMP-dependent synthetase/ligase domain-containing protein</fullName>
    </recommendedName>
</protein>
<sequence length="604" mass="64395">MPQAASSSAPHPPAHVSDREGTSVHEFEKHRNAVDILTAHASARGERTALVRYGGEESAPVGYAELLREAEGVAALLRERYAPGSRVLLMNSDPGDFVTSFLGCLLAGVIAVPSPLPAGAHHKRRLQRIAADAGAAAALSTDPDLAAIRDWVGEFALDLPVLDAADAGELAGSTTSASPHEIAFLQYTSGSTGSPKGVVVTHRDLINNIGSLCRGFGLDESVRFGGWVPLYHDMGLIAQLLPALFLGSSCALLPQAAFLHQPLRWLRMLDVCEVNYSAAPDFAFDFCVRLARSRDLSDLDLSRWTHAVNGSEPIRYDTLSRFAERFAETGFRIESFLPSYGLAEATVYVSGGGTPGPVPLRVDAEALSRNAFRPAGAASRGTVLTGSGVPAELEVRVVDPASQVPAPPGVIGELWLRGESVASGYWENEAATKAVFHAETADGAGPYLRTGDLGVVHDGVVFVTGRLKDVLVVRGRNLYPQDIEEELRQQHTVLAAAPGVAFSVPVPDADDDQAAAMVVAFEPRVPLSPEECARLAEDMRLTVTREFGVSPGGIAFLPRRTVRRTTSGKTERSELRQRFLSGQLATLYEDLDAPVADARTGAGR</sequence>
<dbReference type="AlphaFoldDB" id="A0A1W7CVK5"/>
<dbReference type="InterPro" id="IPR042099">
    <property type="entry name" value="ANL_N_sf"/>
</dbReference>
<dbReference type="InterPro" id="IPR020845">
    <property type="entry name" value="AMP-binding_CS"/>
</dbReference>
<keyword evidence="8" id="KW-1185">Reference proteome</keyword>
<dbReference type="PANTHER" id="PTHR22754:SF32">
    <property type="entry name" value="DISCO-INTERACTING PROTEIN 2"/>
    <property type="match status" value="1"/>
</dbReference>
<evidence type="ECO:0000256" key="2">
    <source>
        <dbReference type="ARBA" id="ARBA00022598"/>
    </source>
</evidence>
<dbReference type="KEGG" id="smao:CAG99_08105"/>